<dbReference type="RefSeq" id="WP_277567273.1">
    <property type="nucleotide sequence ID" value="NZ_JAPDHZ010000004.1"/>
</dbReference>
<gene>
    <name evidence="2" type="ORF">OMP38_23685</name>
</gene>
<dbReference type="CDD" id="cd04182">
    <property type="entry name" value="GT_2_like_f"/>
    <property type="match status" value="1"/>
</dbReference>
<proteinExistence type="predicted"/>
<feature type="domain" description="MobA-like NTP transferase" evidence="1">
    <location>
        <begin position="8"/>
        <end position="168"/>
    </location>
</feature>
<evidence type="ECO:0000259" key="1">
    <source>
        <dbReference type="Pfam" id="PF12804"/>
    </source>
</evidence>
<dbReference type="AlphaFoldDB" id="A0A9X4KPL7"/>
<reference evidence="2 3" key="1">
    <citation type="submission" date="2022-10" db="EMBL/GenBank/DDBJ databases">
        <title>Comparative genomic analysis of Cohnella hashimotonis sp. nov., isolated from the International Space Station.</title>
        <authorList>
            <person name="Simpson A."/>
            <person name="Venkateswaran K."/>
        </authorList>
    </citation>
    <scope>NUCLEOTIDE SEQUENCE [LARGE SCALE GENOMIC DNA]</scope>
    <source>
        <strain evidence="2 3">DSM 18997</strain>
    </source>
</reference>
<sequence>MDALNIAAIYLAAGQSVRMGRPKLSLAFADGERLGEKGWRALRKSAVVSHVVAVVSPEDPLEWLRDASEATVVRSPESKFGMAYSIRAGLRAARERLPDAVLVALADQPFLTPLLLNRLACAFADSPALDYAACNYGSFSAPPAIFSPRMYDALEALEGDAGARRLLSDAAYKGIRISIEDERIAMDVDTPGDWQAAKRMACKSFGYKS</sequence>
<evidence type="ECO:0000313" key="3">
    <source>
        <dbReference type="Proteomes" id="UP001153387"/>
    </source>
</evidence>
<protein>
    <submittedName>
        <fullName evidence="2">Nucleotidyltransferase family protein</fullName>
    </submittedName>
</protein>
<keyword evidence="3" id="KW-1185">Reference proteome</keyword>
<dbReference type="GO" id="GO:0016779">
    <property type="term" value="F:nucleotidyltransferase activity"/>
    <property type="evidence" value="ECO:0007669"/>
    <property type="project" value="UniProtKB-ARBA"/>
</dbReference>
<dbReference type="InterPro" id="IPR025877">
    <property type="entry name" value="MobA-like_NTP_Trfase"/>
</dbReference>
<name>A0A9X4KPL7_9BACL</name>
<dbReference type="PANTHER" id="PTHR43777:SF1">
    <property type="entry name" value="MOLYBDENUM COFACTOR CYTIDYLYLTRANSFERASE"/>
    <property type="match status" value="1"/>
</dbReference>
<dbReference type="Proteomes" id="UP001153387">
    <property type="component" value="Unassembled WGS sequence"/>
</dbReference>
<dbReference type="SUPFAM" id="SSF53448">
    <property type="entry name" value="Nucleotide-diphospho-sugar transferases"/>
    <property type="match status" value="1"/>
</dbReference>
<evidence type="ECO:0000313" key="2">
    <source>
        <dbReference type="EMBL" id="MDG0793500.1"/>
    </source>
</evidence>
<dbReference type="InterPro" id="IPR029044">
    <property type="entry name" value="Nucleotide-diphossugar_trans"/>
</dbReference>
<dbReference type="Pfam" id="PF12804">
    <property type="entry name" value="NTP_transf_3"/>
    <property type="match status" value="1"/>
</dbReference>
<organism evidence="2 3">
    <name type="scientific">Cohnella ginsengisoli</name>
    <dbReference type="NCBI Taxonomy" id="425004"/>
    <lineage>
        <taxon>Bacteria</taxon>
        <taxon>Bacillati</taxon>
        <taxon>Bacillota</taxon>
        <taxon>Bacilli</taxon>
        <taxon>Bacillales</taxon>
        <taxon>Paenibacillaceae</taxon>
        <taxon>Cohnella</taxon>
    </lineage>
</organism>
<dbReference type="EMBL" id="JAPDHZ010000004">
    <property type="protein sequence ID" value="MDG0793500.1"/>
    <property type="molecule type" value="Genomic_DNA"/>
</dbReference>
<comment type="caution">
    <text evidence="2">The sequence shown here is derived from an EMBL/GenBank/DDBJ whole genome shotgun (WGS) entry which is preliminary data.</text>
</comment>
<dbReference type="Gene3D" id="3.90.550.10">
    <property type="entry name" value="Spore Coat Polysaccharide Biosynthesis Protein SpsA, Chain A"/>
    <property type="match status" value="1"/>
</dbReference>
<dbReference type="PANTHER" id="PTHR43777">
    <property type="entry name" value="MOLYBDENUM COFACTOR CYTIDYLYLTRANSFERASE"/>
    <property type="match status" value="1"/>
</dbReference>
<accession>A0A9X4KPL7</accession>